<dbReference type="InterPro" id="IPR029055">
    <property type="entry name" value="Ntn_hydrolases_N"/>
</dbReference>
<dbReference type="EMBL" id="CM026421">
    <property type="protein sequence ID" value="KAG0589976.1"/>
    <property type="molecule type" value="Genomic_DNA"/>
</dbReference>
<comment type="caution">
    <text evidence="5">The sequence shown here is derived from an EMBL/GenBank/DDBJ whole genome shotgun (WGS) entry which is preliminary data.</text>
</comment>
<evidence type="ECO:0000313" key="6">
    <source>
        <dbReference type="Proteomes" id="UP000822688"/>
    </source>
</evidence>
<dbReference type="InterPro" id="IPR016295">
    <property type="entry name" value="Proteasome_beta4"/>
</dbReference>
<evidence type="ECO:0000256" key="2">
    <source>
        <dbReference type="ARBA" id="ARBA00022942"/>
    </source>
</evidence>
<dbReference type="Proteomes" id="UP000822688">
    <property type="component" value="Chromosome 1"/>
</dbReference>
<comment type="similarity">
    <text evidence="4">Belongs to the peptidase T1B family.</text>
</comment>
<evidence type="ECO:0000256" key="1">
    <source>
        <dbReference type="ARBA" id="ARBA00022490"/>
    </source>
</evidence>
<dbReference type="EMBL" id="CM026421">
    <property type="protein sequence ID" value="KAG0589977.1"/>
    <property type="molecule type" value="Genomic_DNA"/>
</dbReference>
<organism evidence="5 6">
    <name type="scientific">Ceratodon purpureus</name>
    <name type="common">Fire moss</name>
    <name type="synonym">Dicranum purpureum</name>
    <dbReference type="NCBI Taxonomy" id="3225"/>
    <lineage>
        <taxon>Eukaryota</taxon>
        <taxon>Viridiplantae</taxon>
        <taxon>Streptophyta</taxon>
        <taxon>Embryophyta</taxon>
        <taxon>Bryophyta</taxon>
        <taxon>Bryophytina</taxon>
        <taxon>Bryopsida</taxon>
        <taxon>Dicranidae</taxon>
        <taxon>Pseudoditrichales</taxon>
        <taxon>Ditrichaceae</taxon>
        <taxon>Ceratodon</taxon>
    </lineage>
</organism>
<evidence type="ECO:0000256" key="4">
    <source>
        <dbReference type="PIRNR" id="PIRNR001213"/>
    </source>
</evidence>
<reference evidence="5" key="1">
    <citation type="submission" date="2020-06" db="EMBL/GenBank/DDBJ databases">
        <title>WGS assembly of Ceratodon purpureus strain R40.</title>
        <authorList>
            <person name="Carey S.B."/>
            <person name="Jenkins J."/>
            <person name="Shu S."/>
            <person name="Lovell J.T."/>
            <person name="Sreedasyam A."/>
            <person name="Maumus F."/>
            <person name="Tiley G.P."/>
            <person name="Fernandez-Pozo N."/>
            <person name="Barry K."/>
            <person name="Chen C."/>
            <person name="Wang M."/>
            <person name="Lipzen A."/>
            <person name="Daum C."/>
            <person name="Saski C.A."/>
            <person name="Payton A.C."/>
            <person name="Mcbreen J.C."/>
            <person name="Conrad R.E."/>
            <person name="Kollar L.M."/>
            <person name="Olsson S."/>
            <person name="Huttunen S."/>
            <person name="Landis J.B."/>
            <person name="Wickett N.J."/>
            <person name="Johnson M.G."/>
            <person name="Rensing S.A."/>
            <person name="Grimwood J."/>
            <person name="Schmutz J."/>
            <person name="Mcdaniel S.F."/>
        </authorList>
    </citation>
    <scope>NUCLEOTIDE SEQUENCE</scope>
    <source>
        <strain evidence="5">R40</strain>
    </source>
</reference>
<evidence type="ECO:0000313" key="5">
    <source>
        <dbReference type="EMBL" id="KAG0589977.1"/>
    </source>
</evidence>
<evidence type="ECO:0000256" key="3">
    <source>
        <dbReference type="ARBA" id="ARBA00023242"/>
    </source>
</evidence>
<dbReference type="PROSITE" id="PS00854">
    <property type="entry name" value="PROTEASOME_BETA_1"/>
    <property type="match status" value="1"/>
</dbReference>
<protein>
    <recommendedName>
        <fullName evidence="4">Proteasome subunit beta</fullName>
    </recommendedName>
</protein>
<dbReference type="InterPro" id="IPR001353">
    <property type="entry name" value="Proteasome_sua/b"/>
</dbReference>
<dbReference type="GO" id="GO:0005737">
    <property type="term" value="C:cytoplasm"/>
    <property type="evidence" value="ECO:0007669"/>
    <property type="project" value="UniProtKB-SubCell"/>
</dbReference>
<keyword evidence="6" id="KW-1185">Reference proteome</keyword>
<dbReference type="PROSITE" id="PS51476">
    <property type="entry name" value="PROTEASOME_BETA_2"/>
    <property type="match status" value="1"/>
</dbReference>
<sequence>MRWESYNGGHEASEEEKQVYVGRSLMASSRPFTLMPTPGGPITHTQHPYVTGTSVLGLKYKDGVLIAADTAGSYGSTTRYKSVERLKQISNNTVLGATGEISDFQALTQLLDRLIVTDAMWDDGNNLGPLDIHNFLTRVMYNRRNKFDPLWNSLILGGVKNGVKYLGSVSMIGVHFVDQHIATGFGIHLAQPIFRSEWKENMTLEEGRKLLEKALLVLFYRDRSAINKIQIANITEDGVRISQPYALKPTWNFKAFKNPSSATPGTW</sequence>
<dbReference type="Pfam" id="PF00227">
    <property type="entry name" value="Proteasome"/>
    <property type="match status" value="1"/>
</dbReference>
<keyword evidence="3 4" id="KW-0539">Nucleus</keyword>
<dbReference type="AlphaFoldDB" id="A0A8T0J353"/>
<comment type="subcellular location">
    <subcellularLocation>
        <location evidence="4">Cytoplasm</location>
    </subcellularLocation>
    <subcellularLocation>
        <location evidence="4">Nucleus</location>
    </subcellularLocation>
</comment>
<accession>A0A8T0J353</accession>
<dbReference type="EMBL" id="CM026421">
    <property type="protein sequence ID" value="KAG0589978.1"/>
    <property type="molecule type" value="Genomic_DNA"/>
</dbReference>
<dbReference type="PANTHER" id="PTHR32194">
    <property type="entry name" value="METALLOPROTEASE TLDD"/>
    <property type="match status" value="1"/>
</dbReference>
<name>A0A8T0J353_CERPU</name>
<dbReference type="InterPro" id="IPR016050">
    <property type="entry name" value="Proteasome_bsu_CS"/>
</dbReference>
<dbReference type="GO" id="GO:0005634">
    <property type="term" value="C:nucleus"/>
    <property type="evidence" value="ECO:0007669"/>
    <property type="project" value="UniProtKB-SubCell"/>
</dbReference>
<gene>
    <name evidence="5" type="ORF">KC19_1G061000</name>
</gene>
<dbReference type="PIRSF" id="PIRSF001213">
    <property type="entry name" value="Psome_endopept_beta"/>
    <property type="match status" value="1"/>
</dbReference>
<dbReference type="FunFam" id="3.60.20.10:FF:000014">
    <property type="entry name" value="Proteasome subunit beta type-7"/>
    <property type="match status" value="1"/>
</dbReference>
<dbReference type="Gene3D" id="3.60.20.10">
    <property type="entry name" value="Glutamine Phosphoribosylpyrophosphate, subunit 1, domain 1"/>
    <property type="match status" value="1"/>
</dbReference>
<dbReference type="PANTHER" id="PTHR32194:SF6">
    <property type="entry name" value="PROTEASOME SUBUNIT BETA"/>
    <property type="match status" value="1"/>
</dbReference>
<comment type="function">
    <text evidence="4">Non-catalytic component of the proteasome.</text>
</comment>
<dbReference type="CDD" id="cd03760">
    <property type="entry name" value="proteasome_beta_type_4"/>
    <property type="match status" value="1"/>
</dbReference>
<dbReference type="InterPro" id="IPR023333">
    <property type="entry name" value="Proteasome_suB-type"/>
</dbReference>
<proteinExistence type="inferred from homology"/>
<dbReference type="GO" id="GO:0051603">
    <property type="term" value="P:proteolysis involved in protein catabolic process"/>
    <property type="evidence" value="ECO:0007669"/>
    <property type="project" value="InterPro"/>
</dbReference>
<keyword evidence="2 4" id="KW-0647">Proteasome</keyword>
<keyword evidence="1 4" id="KW-0963">Cytoplasm</keyword>
<dbReference type="SUPFAM" id="SSF56235">
    <property type="entry name" value="N-terminal nucleophile aminohydrolases (Ntn hydrolases)"/>
    <property type="match status" value="1"/>
</dbReference>
<dbReference type="GO" id="GO:0019774">
    <property type="term" value="C:proteasome core complex, beta-subunit complex"/>
    <property type="evidence" value="ECO:0007669"/>
    <property type="project" value="UniProtKB-UniRule"/>
</dbReference>